<evidence type="ECO:0000313" key="1">
    <source>
        <dbReference type="EMBL" id="HAG3556535.1"/>
    </source>
</evidence>
<comment type="caution">
    <text evidence="1">The sequence shown here is derived from an EMBL/GenBank/DDBJ whole genome shotgun (WGS) entry which is preliminary data.</text>
</comment>
<accession>A0A762D6G8</accession>
<organism evidence="1">
    <name type="scientific">Salmonella enterica</name>
    <name type="common">Salmonella choleraesuis</name>
    <dbReference type="NCBI Taxonomy" id="28901"/>
    <lineage>
        <taxon>Bacteria</taxon>
        <taxon>Pseudomonadati</taxon>
        <taxon>Pseudomonadota</taxon>
        <taxon>Gammaproteobacteria</taxon>
        <taxon>Enterobacterales</taxon>
        <taxon>Enterobacteriaceae</taxon>
        <taxon>Salmonella</taxon>
    </lineage>
</organism>
<dbReference type="EMBL" id="DAAYCB010000010">
    <property type="protein sequence ID" value="HAG3556535.1"/>
    <property type="molecule type" value="Genomic_DNA"/>
</dbReference>
<dbReference type="AlphaFoldDB" id="A0A762D6G8"/>
<protein>
    <submittedName>
        <fullName evidence="1">Uncharacterized protein</fullName>
    </submittedName>
</protein>
<gene>
    <name evidence="1" type="ORF">G8065_003894</name>
</gene>
<sequence length="79" mass="8655">MDEFKGVFPLPITDLKGLKFDAKTGELQLDVVLPHPAGDIPLRLQFSAGVTQSLALNLARTHKFLDEQLEGTPVTNVLQ</sequence>
<proteinExistence type="predicted"/>
<reference evidence="1" key="2">
    <citation type="submission" date="2020-02" db="EMBL/GenBank/DDBJ databases">
        <authorList>
            <consortium name="NCBI Pathogen Detection Project"/>
        </authorList>
    </citation>
    <scope>NUCLEOTIDE SEQUENCE</scope>
    <source>
        <strain evidence="1">MA.MC_08-1156</strain>
    </source>
</reference>
<reference evidence="1" key="1">
    <citation type="journal article" date="2018" name="Genome Biol.">
        <title>SKESA: strategic k-mer extension for scrupulous assemblies.</title>
        <authorList>
            <person name="Souvorov A."/>
            <person name="Agarwala R."/>
            <person name="Lipman D.J."/>
        </authorList>
    </citation>
    <scope>NUCLEOTIDE SEQUENCE</scope>
    <source>
        <strain evidence="1">MA.MC_08-1156</strain>
    </source>
</reference>
<name>A0A762D6G8_SALER</name>